<name>A0A3P1WT83_9ACTN</name>
<dbReference type="Proteomes" id="UP000280935">
    <property type="component" value="Unassembled WGS sequence"/>
</dbReference>
<proteinExistence type="predicted"/>
<dbReference type="AlphaFoldDB" id="A0A3P1WT83"/>
<reference evidence="1 2" key="1">
    <citation type="submission" date="2018-11" db="EMBL/GenBank/DDBJ databases">
        <title>Genomes From Bacteria Associated with the Canine Oral Cavity: a Test Case for Automated Genome-Based Taxonomic Assignment.</title>
        <authorList>
            <person name="Coil D.A."/>
            <person name="Jospin G."/>
            <person name="Darling A.E."/>
            <person name="Wallis C."/>
            <person name="Davis I.J."/>
            <person name="Harris S."/>
            <person name="Eisen J.A."/>
            <person name="Holcombe L.J."/>
            <person name="O'Flynn C."/>
        </authorList>
    </citation>
    <scope>NUCLEOTIDE SEQUENCE [LARGE SCALE GENOMIC DNA]</scope>
    <source>
        <strain evidence="1 2">OH2822_COT-296</strain>
    </source>
</reference>
<gene>
    <name evidence="1" type="ORF">EII35_09495</name>
</gene>
<evidence type="ECO:0000313" key="1">
    <source>
        <dbReference type="EMBL" id="RRD49206.1"/>
    </source>
</evidence>
<dbReference type="InterPro" id="IPR011664">
    <property type="entry name" value="Abi_system_AbiD/AbiF-like"/>
</dbReference>
<evidence type="ECO:0000313" key="2">
    <source>
        <dbReference type="Proteomes" id="UP000280935"/>
    </source>
</evidence>
<accession>A0A3P1WT83</accession>
<dbReference type="EMBL" id="RQYT01000021">
    <property type="protein sequence ID" value="RRD49206.1"/>
    <property type="molecule type" value="Genomic_DNA"/>
</dbReference>
<dbReference type="OrthoDB" id="5363652at2"/>
<dbReference type="RefSeq" id="WP_125228233.1">
    <property type="nucleotide sequence ID" value="NZ_RQYT01000021.1"/>
</dbReference>
<sequence>MGGPRRGGGVFRKPPLSSSELIDLMIERGLEVADRDAAARTLFLIGYYRLQPYSRGFEMPGTGHRYREGVSFEDLLDRYTFDRRLRLLVLDGLARIEVAYRSALSEVMSQVDGDPHWYLRSTLFGNASDHKILLGNVQQAVDQPHPALEEYLTRYRSPELPPSWLMVEVLSLGQLSRVFRALRKSAHKEAVAQSLGLTAAVLENWLESFVRVRNICAHHERLWDATLPSHPMVPPEPVPWPRPWSSDQDRTLHAVAAAVASLLHTVAPMDRWGERLVELVAPRSEAEAMGFRAGWVTEWWSGPGAVTR</sequence>
<dbReference type="Pfam" id="PF07751">
    <property type="entry name" value="Abi_2"/>
    <property type="match status" value="1"/>
</dbReference>
<organism evidence="1 2">
    <name type="scientific">Arachnia propionica</name>
    <dbReference type="NCBI Taxonomy" id="1750"/>
    <lineage>
        <taxon>Bacteria</taxon>
        <taxon>Bacillati</taxon>
        <taxon>Actinomycetota</taxon>
        <taxon>Actinomycetes</taxon>
        <taxon>Propionibacteriales</taxon>
        <taxon>Propionibacteriaceae</taxon>
        <taxon>Arachnia</taxon>
    </lineage>
</organism>
<protein>
    <submittedName>
        <fullName evidence="1">Abi family protein</fullName>
    </submittedName>
</protein>
<comment type="caution">
    <text evidence="1">The sequence shown here is derived from an EMBL/GenBank/DDBJ whole genome shotgun (WGS) entry which is preliminary data.</text>
</comment>